<name>A0AAJ0FZR6_9HYPO</name>
<evidence type="ECO:0000313" key="1">
    <source>
        <dbReference type="EMBL" id="KAK2601860.1"/>
    </source>
</evidence>
<sequence length="318" mass="35752">MSKEAFHAMDQVESQRNTDVFSRGEMHLARVQEVEIFFNVIDIPGGKDPSPLWHFTKDWYLQINNLNSEKKTASSIDPYRYWGLPTSEVVVYCDYSRFFLDKKCFTGEANPGFACDTSVGIEYPIDQIFLECYHSMIISTEQVAWSQPSAGEGAPRQIQICPSYFRDFITNARSKINRQGGGTTPAFQVIEDLRHGVAGTGKWDNRWRESYRTLYPDKNPADMAMLGDGRMLYALLSTFPNAPGNADGPNSMSFKNCVRLSTTGDGVRAIHNADNYVYFAIGCALINAPSGAARLKFQESGRMHRISRSPDFGEPQTE</sequence>
<dbReference type="EMBL" id="JASWJB010000068">
    <property type="protein sequence ID" value="KAK2601860.1"/>
    <property type="molecule type" value="Genomic_DNA"/>
</dbReference>
<accession>A0AAJ0FZR6</accession>
<organism evidence="1 2">
    <name type="scientific">Conoideocrella luteorostrata</name>
    <dbReference type="NCBI Taxonomy" id="1105319"/>
    <lineage>
        <taxon>Eukaryota</taxon>
        <taxon>Fungi</taxon>
        <taxon>Dikarya</taxon>
        <taxon>Ascomycota</taxon>
        <taxon>Pezizomycotina</taxon>
        <taxon>Sordariomycetes</taxon>
        <taxon>Hypocreomycetidae</taxon>
        <taxon>Hypocreales</taxon>
        <taxon>Clavicipitaceae</taxon>
        <taxon>Conoideocrella</taxon>
    </lineage>
</organism>
<dbReference type="Proteomes" id="UP001251528">
    <property type="component" value="Unassembled WGS sequence"/>
</dbReference>
<proteinExistence type="predicted"/>
<evidence type="ECO:0000313" key="2">
    <source>
        <dbReference type="Proteomes" id="UP001251528"/>
    </source>
</evidence>
<reference evidence="1" key="1">
    <citation type="submission" date="2023-06" db="EMBL/GenBank/DDBJ databases">
        <title>Conoideocrella luteorostrata (Hypocreales: Clavicipitaceae), a potential biocontrol fungus for elongate hemlock scale in United States Christmas tree production areas.</title>
        <authorList>
            <person name="Barrett H."/>
            <person name="Lovett B."/>
            <person name="Macias A.M."/>
            <person name="Stajich J.E."/>
            <person name="Kasson M.T."/>
        </authorList>
    </citation>
    <scope>NUCLEOTIDE SEQUENCE</scope>
    <source>
        <strain evidence="1">ARSEF 14590</strain>
    </source>
</reference>
<gene>
    <name evidence="1" type="ORF">QQS21_004546</name>
</gene>
<dbReference type="AlphaFoldDB" id="A0AAJ0FZR6"/>
<protein>
    <submittedName>
        <fullName evidence="1">Uncharacterized protein</fullName>
    </submittedName>
</protein>
<keyword evidence="2" id="KW-1185">Reference proteome</keyword>
<comment type="caution">
    <text evidence="1">The sequence shown here is derived from an EMBL/GenBank/DDBJ whole genome shotgun (WGS) entry which is preliminary data.</text>
</comment>